<keyword evidence="3 6" id="KW-0413">Isomerase</keyword>
<evidence type="ECO:0000256" key="1">
    <source>
        <dbReference type="ARBA" id="ARBA00000073"/>
    </source>
</evidence>
<dbReference type="NCBIfam" id="TIGR00005">
    <property type="entry name" value="rluA_subfam"/>
    <property type="match status" value="1"/>
</dbReference>
<dbReference type="InterPro" id="IPR006225">
    <property type="entry name" value="PsdUridine_synth_RluC/D"/>
</dbReference>
<keyword evidence="5" id="KW-0694">RNA-binding</keyword>
<dbReference type="InterPro" id="IPR050188">
    <property type="entry name" value="RluA_PseudoU_synthase"/>
</dbReference>
<dbReference type="PROSITE" id="PS50889">
    <property type="entry name" value="S4"/>
    <property type="match status" value="1"/>
</dbReference>
<gene>
    <name evidence="8" type="ORF">DFR56_10341</name>
</gene>
<dbReference type="InterPro" id="IPR006224">
    <property type="entry name" value="PsdUridine_synth_RluA-like_CS"/>
</dbReference>
<dbReference type="PANTHER" id="PTHR21600:SF44">
    <property type="entry name" value="RIBOSOMAL LARGE SUBUNIT PSEUDOURIDINE SYNTHASE D"/>
    <property type="match status" value="1"/>
</dbReference>
<evidence type="ECO:0000256" key="3">
    <source>
        <dbReference type="ARBA" id="ARBA00023235"/>
    </source>
</evidence>
<feature type="domain" description="RNA-binding S4" evidence="7">
    <location>
        <begin position="15"/>
        <end position="79"/>
    </location>
</feature>
<dbReference type="CDD" id="cd00165">
    <property type="entry name" value="S4"/>
    <property type="match status" value="1"/>
</dbReference>
<dbReference type="EC" id="5.4.99.-" evidence="6"/>
<dbReference type="SUPFAM" id="SSF55174">
    <property type="entry name" value="Alpha-L RNA-binding motif"/>
    <property type="match status" value="1"/>
</dbReference>
<comment type="catalytic activity">
    <reaction evidence="1 6">
        <text>a uridine in RNA = a pseudouridine in RNA</text>
        <dbReference type="Rhea" id="RHEA:48348"/>
        <dbReference type="Rhea" id="RHEA-COMP:12068"/>
        <dbReference type="Rhea" id="RHEA-COMP:12069"/>
        <dbReference type="ChEBI" id="CHEBI:65314"/>
        <dbReference type="ChEBI" id="CHEBI:65315"/>
    </reaction>
</comment>
<comment type="function">
    <text evidence="6">Responsible for synthesis of pseudouridine from uracil.</text>
</comment>
<dbReference type="Gene3D" id="3.10.290.10">
    <property type="entry name" value="RNA-binding S4 domain"/>
    <property type="match status" value="1"/>
</dbReference>
<evidence type="ECO:0000256" key="5">
    <source>
        <dbReference type="PROSITE-ProRule" id="PRU00182"/>
    </source>
</evidence>
<reference evidence="8 9" key="1">
    <citation type="submission" date="2018-05" db="EMBL/GenBank/DDBJ databases">
        <title>Genomic Encyclopedia of Type Strains, Phase IV (KMG-IV): sequencing the most valuable type-strain genomes for metagenomic binning, comparative biology and taxonomic classification.</title>
        <authorList>
            <person name="Goeker M."/>
        </authorList>
    </citation>
    <scope>NUCLEOTIDE SEQUENCE [LARGE SCALE GENOMIC DNA]</scope>
    <source>
        <strain evidence="8 9">DSM 28556</strain>
    </source>
</reference>
<dbReference type="InterPro" id="IPR006145">
    <property type="entry name" value="PsdUridine_synth_RsuA/RluA"/>
</dbReference>
<dbReference type="GO" id="GO:0120159">
    <property type="term" value="F:rRNA pseudouridine synthase activity"/>
    <property type="evidence" value="ECO:0007669"/>
    <property type="project" value="UniProtKB-ARBA"/>
</dbReference>
<evidence type="ECO:0000256" key="2">
    <source>
        <dbReference type="ARBA" id="ARBA00010876"/>
    </source>
</evidence>
<dbReference type="Gene3D" id="3.30.2350.10">
    <property type="entry name" value="Pseudouridine synthase"/>
    <property type="match status" value="1"/>
</dbReference>
<dbReference type="SMART" id="SM00363">
    <property type="entry name" value="S4"/>
    <property type="match status" value="1"/>
</dbReference>
<dbReference type="EMBL" id="QJJQ01000003">
    <property type="protein sequence ID" value="PXW88537.1"/>
    <property type="molecule type" value="Genomic_DNA"/>
</dbReference>
<dbReference type="PROSITE" id="PS01129">
    <property type="entry name" value="PSI_RLU"/>
    <property type="match status" value="1"/>
</dbReference>
<protein>
    <recommendedName>
        <fullName evidence="6">Pseudouridine synthase</fullName>
        <ecNumber evidence="6">5.4.99.-</ecNumber>
    </recommendedName>
</protein>
<dbReference type="RefSeq" id="WP_110394379.1">
    <property type="nucleotide sequence ID" value="NZ_JADIJL010000037.1"/>
</dbReference>
<keyword evidence="9" id="KW-1185">Reference proteome</keyword>
<dbReference type="PANTHER" id="PTHR21600">
    <property type="entry name" value="MITOCHONDRIAL RNA PSEUDOURIDINE SYNTHASE"/>
    <property type="match status" value="1"/>
</dbReference>
<evidence type="ECO:0000313" key="8">
    <source>
        <dbReference type="EMBL" id="PXW88537.1"/>
    </source>
</evidence>
<evidence type="ECO:0000256" key="4">
    <source>
        <dbReference type="PIRSR" id="PIRSR606225-1"/>
    </source>
</evidence>
<comment type="caution">
    <text evidence="8">The sequence shown here is derived from an EMBL/GenBank/DDBJ whole genome shotgun (WGS) entry which is preliminary data.</text>
</comment>
<evidence type="ECO:0000313" key="9">
    <source>
        <dbReference type="Proteomes" id="UP000247978"/>
    </source>
</evidence>
<sequence>MNKNQYKITEEDEGVRLDKLLASVNESYSRHQVQTWIKNKDVTVNNQPQKANYRCKQNDLIEWHIQEVKQEKVEPEKIPLDILYEDDDVIVINKPKGMLVHPTQTVKSNTLVNALKFHTTHLSDLGGEERPGIVHRLDQDTSGALVIAKDNETHAHLKNQFKNKSVIRIYEAVVFGVMAHDKGVIKAPIGRNPKNRLEMAVVSGGKEAETHFRVIKRFQQYTHVQCELKTGRTHQIRVHMKYIQHPIVGDEVYCRKKSPLIKGQALFAKQLRFIHPKTNEWMTFTVEQPPQFKHLLKKLQNMS</sequence>
<evidence type="ECO:0000256" key="6">
    <source>
        <dbReference type="RuleBase" id="RU362028"/>
    </source>
</evidence>
<dbReference type="Pfam" id="PF00849">
    <property type="entry name" value="PseudoU_synth_2"/>
    <property type="match status" value="1"/>
</dbReference>
<dbReference type="InterPro" id="IPR020103">
    <property type="entry name" value="PsdUridine_synth_cat_dom_sf"/>
</dbReference>
<proteinExistence type="inferred from homology"/>
<accession>A0A2V3W2L2</accession>
<comment type="similarity">
    <text evidence="2 6">Belongs to the pseudouridine synthase RluA family.</text>
</comment>
<feature type="active site" evidence="4">
    <location>
        <position position="138"/>
    </location>
</feature>
<dbReference type="Pfam" id="PF01479">
    <property type="entry name" value="S4"/>
    <property type="match status" value="1"/>
</dbReference>
<dbReference type="GO" id="GO:0000455">
    <property type="term" value="P:enzyme-directed rRNA pseudouridine synthesis"/>
    <property type="evidence" value="ECO:0007669"/>
    <property type="project" value="TreeGrafter"/>
</dbReference>
<dbReference type="OrthoDB" id="9807829at2"/>
<dbReference type="InterPro" id="IPR002942">
    <property type="entry name" value="S4_RNA-bd"/>
</dbReference>
<name>A0A2V3W2L2_9BACI</name>
<dbReference type="Proteomes" id="UP000247978">
    <property type="component" value="Unassembled WGS sequence"/>
</dbReference>
<organism evidence="8 9">
    <name type="scientific">Pseudogracilibacillus auburnensis</name>
    <dbReference type="NCBI Taxonomy" id="1494959"/>
    <lineage>
        <taxon>Bacteria</taxon>
        <taxon>Bacillati</taxon>
        <taxon>Bacillota</taxon>
        <taxon>Bacilli</taxon>
        <taxon>Bacillales</taxon>
        <taxon>Bacillaceae</taxon>
        <taxon>Pseudogracilibacillus</taxon>
    </lineage>
</organism>
<dbReference type="GO" id="GO:0003723">
    <property type="term" value="F:RNA binding"/>
    <property type="evidence" value="ECO:0007669"/>
    <property type="project" value="UniProtKB-KW"/>
</dbReference>
<dbReference type="SUPFAM" id="SSF55120">
    <property type="entry name" value="Pseudouridine synthase"/>
    <property type="match status" value="1"/>
</dbReference>
<dbReference type="AlphaFoldDB" id="A0A2V3W2L2"/>
<dbReference type="CDD" id="cd02869">
    <property type="entry name" value="PseudoU_synth_RluA_like"/>
    <property type="match status" value="1"/>
</dbReference>
<evidence type="ECO:0000259" key="7">
    <source>
        <dbReference type="SMART" id="SM00363"/>
    </source>
</evidence>
<dbReference type="InterPro" id="IPR036986">
    <property type="entry name" value="S4_RNA-bd_sf"/>
</dbReference>